<dbReference type="GO" id="GO:0004813">
    <property type="term" value="F:alanine-tRNA ligase activity"/>
    <property type="evidence" value="ECO:0007669"/>
    <property type="project" value="InterPro"/>
</dbReference>
<evidence type="ECO:0000256" key="2">
    <source>
        <dbReference type="ARBA" id="ARBA00004496"/>
    </source>
</evidence>
<dbReference type="SUPFAM" id="SSF50447">
    <property type="entry name" value="Translation proteins"/>
    <property type="match status" value="1"/>
</dbReference>
<dbReference type="GO" id="GO:0005524">
    <property type="term" value="F:ATP binding"/>
    <property type="evidence" value="ECO:0007669"/>
    <property type="project" value="InterPro"/>
</dbReference>
<feature type="domain" description="Alanyl-transfer RNA synthetases family profile" evidence="5">
    <location>
        <begin position="1"/>
        <end position="256"/>
    </location>
</feature>
<dbReference type="Gene3D" id="2.40.30.130">
    <property type="match status" value="1"/>
</dbReference>
<keyword evidence="7" id="KW-1185">Reference proteome</keyword>
<dbReference type="GO" id="GO:0003676">
    <property type="term" value="F:nucleic acid binding"/>
    <property type="evidence" value="ECO:0007669"/>
    <property type="project" value="InterPro"/>
</dbReference>
<dbReference type="GO" id="GO:0046872">
    <property type="term" value="F:metal ion binding"/>
    <property type="evidence" value="ECO:0007669"/>
    <property type="project" value="UniProtKB-KW"/>
</dbReference>
<dbReference type="SUPFAM" id="SSF55186">
    <property type="entry name" value="ThrRS/AlaRS common domain"/>
    <property type="match status" value="1"/>
</dbReference>
<dbReference type="Pfam" id="PF07973">
    <property type="entry name" value="tRNA_SAD"/>
    <property type="match status" value="1"/>
</dbReference>
<organism evidence="6 7">
    <name type="scientific">Rhodoplanes serenus</name>
    <dbReference type="NCBI Taxonomy" id="200615"/>
    <lineage>
        <taxon>Bacteria</taxon>
        <taxon>Pseudomonadati</taxon>
        <taxon>Pseudomonadota</taxon>
        <taxon>Alphaproteobacteria</taxon>
        <taxon>Hyphomicrobiales</taxon>
        <taxon>Nitrobacteraceae</taxon>
        <taxon>Rhodoplanes</taxon>
    </lineage>
</organism>
<accession>A0A447CTC6</accession>
<evidence type="ECO:0000256" key="3">
    <source>
        <dbReference type="ARBA" id="ARBA00022723"/>
    </source>
</evidence>
<keyword evidence="3" id="KW-0479">Metal-binding</keyword>
<dbReference type="GO" id="GO:0006419">
    <property type="term" value="P:alanyl-tRNA aminoacylation"/>
    <property type="evidence" value="ECO:0007669"/>
    <property type="project" value="InterPro"/>
</dbReference>
<comment type="caution">
    <text evidence="6">The sequence shown here is derived from an EMBL/GenBank/DDBJ whole genome shotgun (WGS) entry which is preliminary data.</text>
</comment>
<dbReference type="EMBL" id="UWOC01000129">
    <property type="protein sequence ID" value="VCU08464.1"/>
    <property type="molecule type" value="Genomic_DNA"/>
</dbReference>
<reference evidence="7" key="1">
    <citation type="submission" date="2018-10" db="EMBL/GenBank/DDBJ databases">
        <authorList>
            <person name="Peiro R."/>
            <person name="Begona"/>
            <person name="Cbmso G."/>
            <person name="Lopez M."/>
            <person name="Gonzalez S."/>
            <person name="Sacristan E."/>
            <person name="Castillo E."/>
        </authorList>
    </citation>
    <scope>NUCLEOTIDE SEQUENCE [LARGE SCALE GENOMIC DNA]</scope>
</reference>
<protein>
    <submittedName>
        <fullName evidence="6">Alanine--tRNA ligase</fullName>
    </submittedName>
</protein>
<keyword evidence="4" id="KW-0862">Zinc</keyword>
<proteinExistence type="predicted"/>
<dbReference type="InterPro" id="IPR018163">
    <property type="entry name" value="Thr/Ala-tRNA-synth_IIc_edit"/>
</dbReference>
<name>A0A447CTC6_9BRAD</name>
<dbReference type="AlphaFoldDB" id="A0A447CTC6"/>
<evidence type="ECO:0000313" key="6">
    <source>
        <dbReference type="EMBL" id="VCU08464.1"/>
    </source>
</evidence>
<evidence type="ECO:0000313" key="7">
    <source>
        <dbReference type="Proteomes" id="UP000289200"/>
    </source>
</evidence>
<dbReference type="PROSITE" id="PS50860">
    <property type="entry name" value="AA_TRNA_LIGASE_II_ALA"/>
    <property type="match status" value="1"/>
</dbReference>
<gene>
    <name evidence="6" type="primary">alaS_1</name>
    <name evidence="6" type="ORF">RHODGE_RHODGE_01635</name>
</gene>
<sequence length="256" mass="27244">MSTEPTTSVPMPTDCLFRDDAYRRDCTATVVAIRPDGGIVVDRTVFYAASGGQPGDRGTLTTAEGITIPIETAVYTDPLKTEIAHLPVKPDGDAVAAPVVMLAPGDTVRLAIDWELRHGRMRIHTALHLLSAVLPYAVTGGSVGDQDGRLDFDIPDAGLDKDAITEKLAGMIAQDAAVTSRWITDEELAANPGLVKTMSVKPPMGTGRVRLIEIAGLDLQPCGGTHVARTAEIGAVRVTQIEKKGKINRRVRIAFA</sequence>
<dbReference type="SMART" id="SM00863">
    <property type="entry name" value="tRNA_SAD"/>
    <property type="match status" value="1"/>
</dbReference>
<dbReference type="GO" id="GO:0002161">
    <property type="term" value="F:aminoacyl-tRNA deacylase activity"/>
    <property type="evidence" value="ECO:0007669"/>
    <property type="project" value="UniProtKB-ARBA"/>
</dbReference>
<dbReference type="PANTHER" id="PTHR43462">
    <property type="entry name" value="ALANYL-TRNA EDITING PROTEIN"/>
    <property type="match status" value="1"/>
</dbReference>
<dbReference type="InterPro" id="IPR009000">
    <property type="entry name" value="Transl_B-barrel_sf"/>
</dbReference>
<evidence type="ECO:0000256" key="1">
    <source>
        <dbReference type="ARBA" id="ARBA00001947"/>
    </source>
</evidence>
<comment type="cofactor">
    <cofactor evidence="1">
        <name>Zn(2+)</name>
        <dbReference type="ChEBI" id="CHEBI:29105"/>
    </cofactor>
</comment>
<dbReference type="Proteomes" id="UP000289200">
    <property type="component" value="Unassembled WGS sequence"/>
</dbReference>
<keyword evidence="6" id="KW-0436">Ligase</keyword>
<comment type="subcellular location">
    <subcellularLocation>
        <location evidence="2">Cytoplasm</location>
    </subcellularLocation>
</comment>
<dbReference type="InterPro" id="IPR012947">
    <property type="entry name" value="tRNA_SAD"/>
</dbReference>
<evidence type="ECO:0000256" key="4">
    <source>
        <dbReference type="ARBA" id="ARBA00022833"/>
    </source>
</evidence>
<dbReference type="InterPro" id="IPR051335">
    <property type="entry name" value="Alanyl-tRNA_Editing_Enzymes"/>
</dbReference>
<dbReference type="GO" id="GO:0005737">
    <property type="term" value="C:cytoplasm"/>
    <property type="evidence" value="ECO:0007669"/>
    <property type="project" value="UniProtKB-SubCell"/>
</dbReference>
<dbReference type="PANTHER" id="PTHR43462:SF1">
    <property type="entry name" value="ALANYL-TRNA EDITING PROTEIN AARSD1"/>
    <property type="match status" value="1"/>
</dbReference>
<dbReference type="Gene3D" id="3.30.980.10">
    <property type="entry name" value="Threonyl-trna Synthetase, Chain A, domain 2"/>
    <property type="match status" value="1"/>
</dbReference>
<dbReference type="RefSeq" id="WP_244601525.1">
    <property type="nucleotide sequence ID" value="NZ_UWOC01000129.1"/>
</dbReference>
<dbReference type="InterPro" id="IPR018165">
    <property type="entry name" value="Ala-tRNA-synth_IIc_core"/>
</dbReference>
<evidence type="ECO:0000259" key="5">
    <source>
        <dbReference type="PROSITE" id="PS50860"/>
    </source>
</evidence>